<gene>
    <name evidence="1" type="ORF">RJ641_006638</name>
</gene>
<dbReference type="InterPro" id="IPR036514">
    <property type="entry name" value="SGNH_hydro_sf"/>
</dbReference>
<dbReference type="Proteomes" id="UP001370490">
    <property type="component" value="Unassembled WGS sequence"/>
</dbReference>
<sequence length="87" mass="9532">MRDVTSPCCKTVKETGLCIRGQAEPPCHGLEMSYYFWDGFHPSQTAYSEIADSCIKNSAFCTPLSIDDLLPDGGRCVDFSSTSSVQQ</sequence>
<keyword evidence="2" id="KW-1185">Reference proteome</keyword>
<dbReference type="EMBL" id="JBAMMX010000014">
    <property type="protein sequence ID" value="KAK6928047.1"/>
    <property type="molecule type" value="Genomic_DNA"/>
</dbReference>
<name>A0AAN8VIP2_9MAGN</name>
<evidence type="ECO:0000313" key="1">
    <source>
        <dbReference type="EMBL" id="KAK6928047.1"/>
    </source>
</evidence>
<organism evidence="1 2">
    <name type="scientific">Dillenia turbinata</name>
    <dbReference type="NCBI Taxonomy" id="194707"/>
    <lineage>
        <taxon>Eukaryota</taxon>
        <taxon>Viridiplantae</taxon>
        <taxon>Streptophyta</taxon>
        <taxon>Embryophyta</taxon>
        <taxon>Tracheophyta</taxon>
        <taxon>Spermatophyta</taxon>
        <taxon>Magnoliopsida</taxon>
        <taxon>eudicotyledons</taxon>
        <taxon>Gunneridae</taxon>
        <taxon>Pentapetalae</taxon>
        <taxon>Dilleniales</taxon>
        <taxon>Dilleniaceae</taxon>
        <taxon>Dillenia</taxon>
    </lineage>
</organism>
<evidence type="ECO:0000313" key="2">
    <source>
        <dbReference type="Proteomes" id="UP001370490"/>
    </source>
</evidence>
<dbReference type="Gene3D" id="3.40.50.1110">
    <property type="entry name" value="SGNH hydrolase"/>
    <property type="match status" value="1"/>
</dbReference>
<protein>
    <submittedName>
        <fullName evidence="1">GDSL lipase/esterase</fullName>
    </submittedName>
</protein>
<reference evidence="1 2" key="1">
    <citation type="submission" date="2023-12" db="EMBL/GenBank/DDBJ databases">
        <title>A high-quality genome assembly for Dillenia turbinata (Dilleniales).</title>
        <authorList>
            <person name="Chanderbali A."/>
        </authorList>
    </citation>
    <scope>NUCLEOTIDE SEQUENCE [LARGE SCALE GENOMIC DNA]</scope>
    <source>
        <strain evidence="1">LSX21</strain>
        <tissue evidence="1">Leaf</tissue>
    </source>
</reference>
<dbReference type="AlphaFoldDB" id="A0AAN8VIP2"/>
<accession>A0AAN8VIP2</accession>
<feature type="non-terminal residue" evidence="1">
    <location>
        <position position="87"/>
    </location>
</feature>
<comment type="caution">
    <text evidence="1">The sequence shown here is derived from an EMBL/GenBank/DDBJ whole genome shotgun (WGS) entry which is preliminary data.</text>
</comment>
<proteinExistence type="predicted"/>